<dbReference type="Proteomes" id="UP000269721">
    <property type="component" value="Unassembled WGS sequence"/>
</dbReference>
<keyword evidence="3" id="KW-1185">Reference proteome</keyword>
<evidence type="ECO:0000313" key="3">
    <source>
        <dbReference type="Proteomes" id="UP000269721"/>
    </source>
</evidence>
<accession>A0A4P9WLV6</accession>
<protein>
    <submittedName>
        <fullName evidence="2">Uncharacterized protein</fullName>
    </submittedName>
</protein>
<sequence length="340" mass="36391">MTPLEVGLAPIQPPWTLLAFSSQRTDTPGVSSCVYIVENHNAAPLALLDGRVHHLREARVNLEDAREELGNTKDALASPRTTVTTLQSNCSRPNPPGLLFATPAPAIKIKTADHTPPLVTVTPAAPDGHAPLKLKEVIDLLPKFAGSPSTNHKQRAEFCITEPTLTRELGSLFPLTSAASDKRQLGVRADVYTLPEWTIRVLERFSNPEATRDATLESLNLSTGAPDAYDDNYVLDLICRLAPASESVHLRHMLIRDRQTIATLKRHVGQSPSLATPPSVPPTANTSTAAAALSTREANKVGRAPRKSSGGPCQLTPATPAAYAKSNAPNPLRAGKYMAA</sequence>
<reference evidence="3" key="1">
    <citation type="journal article" date="2018" name="Nat. Microbiol.">
        <title>Leveraging single-cell genomics to expand the fungal tree of life.</title>
        <authorList>
            <person name="Ahrendt S.R."/>
            <person name="Quandt C.A."/>
            <person name="Ciobanu D."/>
            <person name="Clum A."/>
            <person name="Salamov A."/>
            <person name="Andreopoulos B."/>
            <person name="Cheng J.F."/>
            <person name="Woyke T."/>
            <person name="Pelin A."/>
            <person name="Henrissat B."/>
            <person name="Reynolds N.K."/>
            <person name="Benny G.L."/>
            <person name="Smith M.E."/>
            <person name="James T.Y."/>
            <person name="Grigoriev I.V."/>
        </authorList>
    </citation>
    <scope>NUCLEOTIDE SEQUENCE [LARGE SCALE GENOMIC DNA]</scope>
</reference>
<feature type="region of interest" description="Disordered" evidence="1">
    <location>
        <begin position="268"/>
        <end position="340"/>
    </location>
</feature>
<dbReference type="AlphaFoldDB" id="A0A4P9WLV6"/>
<feature type="compositionally biased region" description="Low complexity" evidence="1">
    <location>
        <begin position="282"/>
        <end position="295"/>
    </location>
</feature>
<evidence type="ECO:0000313" key="2">
    <source>
        <dbReference type="EMBL" id="RKO94029.1"/>
    </source>
</evidence>
<proteinExistence type="predicted"/>
<gene>
    <name evidence="2" type="ORF">BDK51DRAFT_25908</name>
</gene>
<evidence type="ECO:0000256" key="1">
    <source>
        <dbReference type="SAM" id="MobiDB-lite"/>
    </source>
</evidence>
<organism evidence="2 3">
    <name type="scientific">Blyttiomyces helicus</name>
    <dbReference type="NCBI Taxonomy" id="388810"/>
    <lineage>
        <taxon>Eukaryota</taxon>
        <taxon>Fungi</taxon>
        <taxon>Fungi incertae sedis</taxon>
        <taxon>Chytridiomycota</taxon>
        <taxon>Chytridiomycota incertae sedis</taxon>
        <taxon>Chytridiomycetes</taxon>
        <taxon>Chytridiomycetes incertae sedis</taxon>
        <taxon>Blyttiomyces</taxon>
    </lineage>
</organism>
<dbReference type="EMBL" id="KZ994038">
    <property type="protein sequence ID" value="RKO94029.1"/>
    <property type="molecule type" value="Genomic_DNA"/>
</dbReference>
<name>A0A4P9WLV6_9FUNG</name>